<feature type="compositionally biased region" description="Basic and acidic residues" evidence="1">
    <location>
        <begin position="7"/>
        <end position="21"/>
    </location>
</feature>
<dbReference type="AlphaFoldDB" id="A0A218VY79"/>
<dbReference type="GO" id="GO:0003723">
    <property type="term" value="F:RNA binding"/>
    <property type="evidence" value="ECO:0007669"/>
    <property type="project" value="TreeGrafter"/>
</dbReference>
<name>A0A218VY79_PUNGR</name>
<organism evidence="2 3">
    <name type="scientific">Punica granatum</name>
    <name type="common">Pomegranate</name>
    <dbReference type="NCBI Taxonomy" id="22663"/>
    <lineage>
        <taxon>Eukaryota</taxon>
        <taxon>Viridiplantae</taxon>
        <taxon>Streptophyta</taxon>
        <taxon>Embryophyta</taxon>
        <taxon>Tracheophyta</taxon>
        <taxon>Spermatophyta</taxon>
        <taxon>Magnoliopsida</taxon>
        <taxon>eudicotyledons</taxon>
        <taxon>Gunneridae</taxon>
        <taxon>Pentapetalae</taxon>
        <taxon>rosids</taxon>
        <taxon>malvids</taxon>
        <taxon>Myrtales</taxon>
        <taxon>Lythraceae</taxon>
        <taxon>Punica</taxon>
    </lineage>
</organism>
<feature type="compositionally biased region" description="Polar residues" evidence="1">
    <location>
        <begin position="50"/>
        <end position="63"/>
    </location>
</feature>
<evidence type="ECO:0000256" key="1">
    <source>
        <dbReference type="SAM" id="MobiDB-lite"/>
    </source>
</evidence>
<dbReference type="PANTHER" id="PTHR12381">
    <property type="entry name" value="HETEROGENEOUS NUCLEAR RIBONUCLEOPROTEIN U FAMILY MEMBER"/>
    <property type="match status" value="1"/>
</dbReference>
<dbReference type="EMBL" id="MTKT01005615">
    <property type="protein sequence ID" value="OWM65273.1"/>
    <property type="molecule type" value="Genomic_DNA"/>
</dbReference>
<accession>A0A218VY79</accession>
<gene>
    <name evidence="2" type="ORF">CDL15_Pgr008863</name>
</gene>
<feature type="region of interest" description="Disordered" evidence="1">
    <location>
        <begin position="50"/>
        <end position="74"/>
    </location>
</feature>
<sequence length="203" mass="23137">MPPRRRDRVDDVLERDNRRQLEQRMERMEQVVNQRMDRMMEQFTQQMATLLENQNRRNPNPNSDLDREEIEYDSNSEGGATLFSEENPSDEAFFVAGGDGDPEFDKEEEIVTDFNINDSGLQGSGFHEGAFDDCWSAARATVGITGGRDCFSYKIVSVQPVDMSDTPPEDQHLCSIGISRVEEPVENLGETQHNFGFGSTRKF</sequence>
<evidence type="ECO:0000313" key="2">
    <source>
        <dbReference type="EMBL" id="OWM65273.1"/>
    </source>
</evidence>
<dbReference type="GO" id="GO:0000380">
    <property type="term" value="P:alternative mRNA splicing, via spliceosome"/>
    <property type="evidence" value="ECO:0007669"/>
    <property type="project" value="TreeGrafter"/>
</dbReference>
<dbReference type="PANTHER" id="PTHR12381:SF56">
    <property type="entry name" value="B30.2_SPRY DOMAIN-CONTAINING PROTEIN-RELATED"/>
    <property type="match status" value="1"/>
</dbReference>
<reference evidence="3" key="1">
    <citation type="journal article" date="2017" name="Plant J.">
        <title>The pomegranate (Punica granatum L.) genome and the genomics of punicalagin biosynthesis.</title>
        <authorList>
            <person name="Qin G."/>
            <person name="Xu C."/>
            <person name="Ming R."/>
            <person name="Tang H."/>
            <person name="Guyot R."/>
            <person name="Kramer E.M."/>
            <person name="Hu Y."/>
            <person name="Yi X."/>
            <person name="Qi Y."/>
            <person name="Xu X."/>
            <person name="Gao Z."/>
            <person name="Pan H."/>
            <person name="Jian J."/>
            <person name="Tian Y."/>
            <person name="Yue Z."/>
            <person name="Xu Y."/>
        </authorList>
    </citation>
    <scope>NUCLEOTIDE SEQUENCE [LARGE SCALE GENOMIC DNA]</scope>
    <source>
        <strain evidence="3">cv. Dabenzi</strain>
    </source>
</reference>
<proteinExistence type="predicted"/>
<comment type="caution">
    <text evidence="2">The sequence shown here is derived from an EMBL/GenBank/DDBJ whole genome shotgun (WGS) entry which is preliminary data.</text>
</comment>
<dbReference type="GO" id="GO:0005634">
    <property type="term" value="C:nucleus"/>
    <property type="evidence" value="ECO:0007669"/>
    <property type="project" value="TreeGrafter"/>
</dbReference>
<protein>
    <submittedName>
        <fullName evidence="2">Uncharacterized protein</fullName>
    </submittedName>
</protein>
<dbReference type="Proteomes" id="UP000197138">
    <property type="component" value="Unassembled WGS sequence"/>
</dbReference>
<feature type="region of interest" description="Disordered" evidence="1">
    <location>
        <begin position="1"/>
        <end position="21"/>
    </location>
</feature>
<dbReference type="InterPro" id="IPR043136">
    <property type="entry name" value="B30.2/SPRY_sf"/>
</dbReference>
<evidence type="ECO:0000313" key="3">
    <source>
        <dbReference type="Proteomes" id="UP000197138"/>
    </source>
</evidence>
<dbReference type="Gene3D" id="2.60.120.920">
    <property type="match status" value="1"/>
</dbReference>